<keyword evidence="1" id="KW-1185">Reference proteome</keyword>
<organism evidence="1 2">
    <name type="scientific">Ditylenchus dipsaci</name>
    <dbReference type="NCBI Taxonomy" id="166011"/>
    <lineage>
        <taxon>Eukaryota</taxon>
        <taxon>Metazoa</taxon>
        <taxon>Ecdysozoa</taxon>
        <taxon>Nematoda</taxon>
        <taxon>Chromadorea</taxon>
        <taxon>Rhabditida</taxon>
        <taxon>Tylenchina</taxon>
        <taxon>Tylenchomorpha</taxon>
        <taxon>Sphaerularioidea</taxon>
        <taxon>Anguinidae</taxon>
        <taxon>Anguininae</taxon>
        <taxon>Ditylenchus</taxon>
    </lineage>
</organism>
<evidence type="ECO:0000313" key="2">
    <source>
        <dbReference type="WBParaSite" id="jg252"/>
    </source>
</evidence>
<dbReference type="AlphaFoldDB" id="A0A915E1I2"/>
<protein>
    <submittedName>
        <fullName evidence="2">Uncharacterized protein</fullName>
    </submittedName>
</protein>
<name>A0A915E1I2_9BILA</name>
<accession>A0A915E1I2</accession>
<evidence type="ECO:0000313" key="1">
    <source>
        <dbReference type="Proteomes" id="UP000887574"/>
    </source>
</evidence>
<dbReference type="WBParaSite" id="jg252">
    <property type="protein sequence ID" value="jg252"/>
    <property type="gene ID" value="jg252"/>
</dbReference>
<dbReference type="Proteomes" id="UP000887574">
    <property type="component" value="Unplaced"/>
</dbReference>
<proteinExistence type="predicted"/>
<sequence length="169" mass="18810">MIIININYIEINSETQEKFQAIGKNDQRFFRDVVLLKGINAVVANNLSQQANVTSNELSSSLPDSGQFATAYRDTFKQDYGIVKEIHVIPIAEYSITDINHVGKRCVVGVLHKVDGRLSGHCSSSGEFYDASGHRKNDQRFFRDLVLLKGINALVANNLSQQAHVTSNE</sequence>
<reference evidence="2" key="1">
    <citation type="submission" date="2022-11" db="UniProtKB">
        <authorList>
            <consortium name="WormBaseParasite"/>
        </authorList>
    </citation>
    <scope>IDENTIFICATION</scope>
</reference>